<feature type="transmembrane region" description="Helical" evidence="8">
    <location>
        <begin position="240"/>
        <end position="264"/>
    </location>
</feature>
<dbReference type="Pfam" id="PF19300">
    <property type="entry name" value="BPD_transp_1_N"/>
    <property type="match status" value="1"/>
</dbReference>
<comment type="subcellular location">
    <subcellularLocation>
        <location evidence="1 8">Cell membrane</location>
        <topology evidence="1 8">Multi-pass membrane protein</topology>
    </subcellularLocation>
</comment>
<dbReference type="EMBL" id="RSFA01000003">
    <property type="protein sequence ID" value="RSD32840.1"/>
    <property type="molecule type" value="Genomic_DNA"/>
</dbReference>
<dbReference type="OrthoDB" id="9805855at2"/>
<dbReference type="RefSeq" id="WP_125319530.1">
    <property type="nucleotide sequence ID" value="NZ_AP024889.1"/>
</dbReference>
<dbReference type="PANTHER" id="PTHR43163:SF6">
    <property type="entry name" value="DIPEPTIDE TRANSPORT SYSTEM PERMEASE PROTEIN DPPB-RELATED"/>
    <property type="match status" value="1"/>
</dbReference>
<keyword evidence="4 8" id="KW-0812">Transmembrane</keyword>
<organism evidence="10 11">
    <name type="scientific">Vibrio pectenicida</name>
    <dbReference type="NCBI Taxonomy" id="62763"/>
    <lineage>
        <taxon>Bacteria</taxon>
        <taxon>Pseudomonadati</taxon>
        <taxon>Pseudomonadota</taxon>
        <taxon>Gammaproteobacteria</taxon>
        <taxon>Vibrionales</taxon>
        <taxon>Vibrionaceae</taxon>
        <taxon>Vibrio</taxon>
    </lineage>
</organism>
<evidence type="ECO:0000256" key="6">
    <source>
        <dbReference type="ARBA" id="ARBA00023136"/>
    </source>
</evidence>
<dbReference type="SUPFAM" id="SSF161098">
    <property type="entry name" value="MetI-like"/>
    <property type="match status" value="1"/>
</dbReference>
<comment type="caution">
    <text evidence="10">The sequence shown here is derived from an EMBL/GenBank/DDBJ whole genome shotgun (WGS) entry which is preliminary data.</text>
</comment>
<dbReference type="Gene3D" id="1.10.3720.10">
    <property type="entry name" value="MetI-like"/>
    <property type="match status" value="1"/>
</dbReference>
<evidence type="ECO:0000256" key="8">
    <source>
        <dbReference type="RuleBase" id="RU363032"/>
    </source>
</evidence>
<dbReference type="AlphaFoldDB" id="A0A3R9FB23"/>
<feature type="domain" description="ABC transmembrane type-1" evidence="9">
    <location>
        <begin position="97"/>
        <end position="303"/>
    </location>
</feature>
<feature type="transmembrane region" description="Helical" evidence="8">
    <location>
        <begin position="284"/>
        <end position="307"/>
    </location>
</feature>
<gene>
    <name evidence="10" type="ORF">EJA03_01815</name>
</gene>
<evidence type="ECO:0000256" key="3">
    <source>
        <dbReference type="ARBA" id="ARBA00022475"/>
    </source>
</evidence>
<name>A0A3R9FB23_9VIBR</name>
<feature type="transmembrane region" description="Helical" evidence="8">
    <location>
        <begin position="101"/>
        <end position="124"/>
    </location>
</feature>
<dbReference type="CDD" id="cd06261">
    <property type="entry name" value="TM_PBP2"/>
    <property type="match status" value="1"/>
</dbReference>
<keyword evidence="5 8" id="KW-1133">Transmembrane helix</keyword>
<evidence type="ECO:0000256" key="4">
    <source>
        <dbReference type="ARBA" id="ARBA00022692"/>
    </source>
</evidence>
<comment type="similarity">
    <text evidence="7">Belongs to the binding-protein-dependent transport system permease family. OppBC subfamily.</text>
</comment>
<dbReference type="InterPro" id="IPR045621">
    <property type="entry name" value="BPD_transp_1_N"/>
</dbReference>
<evidence type="ECO:0000256" key="5">
    <source>
        <dbReference type="ARBA" id="ARBA00022989"/>
    </source>
</evidence>
<evidence type="ECO:0000256" key="7">
    <source>
        <dbReference type="ARBA" id="ARBA00024202"/>
    </source>
</evidence>
<keyword evidence="2 8" id="KW-0813">Transport</keyword>
<dbReference type="PANTHER" id="PTHR43163">
    <property type="entry name" value="DIPEPTIDE TRANSPORT SYSTEM PERMEASE PROTEIN DPPB-RELATED"/>
    <property type="match status" value="1"/>
</dbReference>
<evidence type="ECO:0000256" key="2">
    <source>
        <dbReference type="ARBA" id="ARBA00022448"/>
    </source>
</evidence>
<protein>
    <submittedName>
        <fullName evidence="10">ABC transporter permease</fullName>
    </submittedName>
</protein>
<feature type="transmembrane region" description="Helical" evidence="8">
    <location>
        <begin position="136"/>
        <end position="164"/>
    </location>
</feature>
<dbReference type="Pfam" id="PF00528">
    <property type="entry name" value="BPD_transp_1"/>
    <property type="match status" value="1"/>
</dbReference>
<accession>A0A3R9FB23</accession>
<evidence type="ECO:0000313" key="10">
    <source>
        <dbReference type="EMBL" id="RSD32840.1"/>
    </source>
</evidence>
<feature type="transmembrane region" description="Helical" evidence="8">
    <location>
        <begin position="184"/>
        <end position="203"/>
    </location>
</feature>
<keyword evidence="6 8" id="KW-0472">Membrane</keyword>
<dbReference type="GO" id="GO:0005886">
    <property type="term" value="C:plasma membrane"/>
    <property type="evidence" value="ECO:0007669"/>
    <property type="project" value="UniProtKB-SubCell"/>
</dbReference>
<evidence type="ECO:0000259" key="9">
    <source>
        <dbReference type="PROSITE" id="PS50928"/>
    </source>
</evidence>
<reference evidence="10 11" key="1">
    <citation type="submission" date="2018-12" db="EMBL/GenBank/DDBJ databases">
        <title>Genomic taxonomy of the Vibrionaceae family.</title>
        <authorList>
            <person name="Gomez-Gil B."/>
            <person name="Enciso-Ibarra K."/>
        </authorList>
    </citation>
    <scope>NUCLEOTIDE SEQUENCE [LARGE SCALE GENOMIC DNA]</scope>
    <source>
        <strain evidence="10 11">CAIM 594</strain>
    </source>
</reference>
<dbReference type="InterPro" id="IPR000515">
    <property type="entry name" value="MetI-like"/>
</dbReference>
<keyword evidence="3" id="KW-1003">Cell membrane</keyword>
<proteinExistence type="inferred from homology"/>
<keyword evidence="11" id="KW-1185">Reference proteome</keyword>
<sequence length="322" mass="35339">MKRFIISRFLQMMLVLFLASFAAYNLMGLMPGDPIDLLVQSNPSMTSEDIARLKAEQGLDKPVYVRYFIWLKDAIHGDLGYSRMFAQPAVDVLWDAMKNTLILVGSGTLLSILIALPVGVLCAVKQNKATDYIISGLTYLFLSTPAAWLALMLIMIFAVVLPIFPAGGTGEAEGVEGLAKLEYMILPILSLTLLSIASISRFMRSSMLEVFRQDFVRTAKAKGLSSRRVLLKHCIKNGMLPMITVLAMDVAGLMSGAVLTETIFSWPGIGKLTVDSINGNDYNVAMLCFMVATTAILMMNFIADILYSKVDPRIDLTKGSIQ</sequence>
<dbReference type="PROSITE" id="PS50928">
    <property type="entry name" value="ABC_TM1"/>
    <property type="match status" value="1"/>
</dbReference>
<dbReference type="Proteomes" id="UP000269041">
    <property type="component" value="Unassembled WGS sequence"/>
</dbReference>
<dbReference type="InterPro" id="IPR035906">
    <property type="entry name" value="MetI-like_sf"/>
</dbReference>
<evidence type="ECO:0000313" key="11">
    <source>
        <dbReference type="Proteomes" id="UP000269041"/>
    </source>
</evidence>
<dbReference type="GO" id="GO:0055085">
    <property type="term" value="P:transmembrane transport"/>
    <property type="evidence" value="ECO:0007669"/>
    <property type="project" value="InterPro"/>
</dbReference>
<evidence type="ECO:0000256" key="1">
    <source>
        <dbReference type="ARBA" id="ARBA00004651"/>
    </source>
</evidence>